<evidence type="ECO:0000256" key="3">
    <source>
        <dbReference type="ARBA" id="ARBA00022737"/>
    </source>
</evidence>
<feature type="region of interest" description="Disordered" evidence="5">
    <location>
        <begin position="1"/>
        <end position="27"/>
    </location>
</feature>
<dbReference type="PANTHER" id="PTHR13471:SF0">
    <property type="entry name" value="NUCLEAR EXOSOME REGULATOR NRDE2"/>
    <property type="match status" value="1"/>
</dbReference>
<name>A0A316YK74_9BASI</name>
<gene>
    <name evidence="6" type="ORF">FA10DRAFT_98189</name>
</gene>
<feature type="compositionally biased region" description="Acidic residues" evidence="5">
    <location>
        <begin position="137"/>
        <end position="153"/>
    </location>
</feature>
<dbReference type="RefSeq" id="XP_025377025.1">
    <property type="nucleotide sequence ID" value="XM_025525838.1"/>
</dbReference>
<evidence type="ECO:0000256" key="1">
    <source>
        <dbReference type="ARBA" id="ARBA00004123"/>
    </source>
</evidence>
<feature type="region of interest" description="Disordered" evidence="5">
    <location>
        <begin position="414"/>
        <end position="438"/>
    </location>
</feature>
<dbReference type="Pfam" id="PF08424">
    <property type="entry name" value="NRDE-2"/>
    <property type="match status" value="1"/>
</dbReference>
<evidence type="ECO:0000313" key="6">
    <source>
        <dbReference type="EMBL" id="PWN89827.1"/>
    </source>
</evidence>
<feature type="region of interest" description="Disordered" evidence="5">
    <location>
        <begin position="121"/>
        <end position="159"/>
    </location>
</feature>
<dbReference type="SUPFAM" id="SSF48452">
    <property type="entry name" value="TPR-like"/>
    <property type="match status" value="2"/>
</dbReference>
<dbReference type="OrthoDB" id="297219at2759"/>
<keyword evidence="4" id="KW-0539">Nucleus</keyword>
<dbReference type="InterPro" id="IPR003107">
    <property type="entry name" value="HAT"/>
</dbReference>
<dbReference type="InterPro" id="IPR011990">
    <property type="entry name" value="TPR-like_helical_dom_sf"/>
</dbReference>
<dbReference type="GO" id="GO:0071013">
    <property type="term" value="C:catalytic step 2 spliceosome"/>
    <property type="evidence" value="ECO:0007669"/>
    <property type="project" value="TreeGrafter"/>
</dbReference>
<dbReference type="STRING" id="215250.A0A316YK74"/>
<accession>A0A316YK74</accession>
<dbReference type="Gene3D" id="1.25.40.10">
    <property type="entry name" value="Tetratricopeptide repeat domain"/>
    <property type="match status" value="2"/>
</dbReference>
<dbReference type="AlphaFoldDB" id="A0A316YK74"/>
<dbReference type="Proteomes" id="UP000245768">
    <property type="component" value="Unassembled WGS sequence"/>
</dbReference>
<evidence type="ECO:0000256" key="5">
    <source>
        <dbReference type="SAM" id="MobiDB-lite"/>
    </source>
</evidence>
<organism evidence="6 7">
    <name type="scientific">Acaromyces ingoldii</name>
    <dbReference type="NCBI Taxonomy" id="215250"/>
    <lineage>
        <taxon>Eukaryota</taxon>
        <taxon>Fungi</taxon>
        <taxon>Dikarya</taxon>
        <taxon>Basidiomycota</taxon>
        <taxon>Ustilaginomycotina</taxon>
        <taxon>Exobasidiomycetes</taxon>
        <taxon>Exobasidiales</taxon>
        <taxon>Cryptobasidiaceae</taxon>
        <taxon>Acaromyces</taxon>
    </lineage>
</organism>
<dbReference type="PANTHER" id="PTHR13471">
    <property type="entry name" value="TETRATRICOPEPTIDE-LIKE HELICAL"/>
    <property type="match status" value="1"/>
</dbReference>
<dbReference type="GO" id="GO:0031048">
    <property type="term" value="P:regulatory ncRNA-mediated heterochromatin formation"/>
    <property type="evidence" value="ECO:0007669"/>
    <property type="project" value="TreeGrafter"/>
</dbReference>
<comment type="similarity">
    <text evidence="2">Belongs to the NRDE2 family.</text>
</comment>
<keyword evidence="7" id="KW-1185">Reference proteome</keyword>
<evidence type="ECO:0000313" key="7">
    <source>
        <dbReference type="Proteomes" id="UP000245768"/>
    </source>
</evidence>
<keyword evidence="3" id="KW-0677">Repeat</keyword>
<feature type="compositionally biased region" description="Polar residues" evidence="5">
    <location>
        <begin position="423"/>
        <end position="432"/>
    </location>
</feature>
<comment type="subcellular location">
    <subcellularLocation>
        <location evidence="1">Nucleus</location>
    </subcellularLocation>
</comment>
<dbReference type="EMBL" id="KZ819636">
    <property type="protein sequence ID" value="PWN89827.1"/>
    <property type="molecule type" value="Genomic_DNA"/>
</dbReference>
<protein>
    <submittedName>
        <fullName evidence="6">DUF1740-domain-containing protein</fullName>
    </submittedName>
</protein>
<dbReference type="GeneID" id="37047754"/>
<evidence type="ECO:0000256" key="2">
    <source>
        <dbReference type="ARBA" id="ARBA00009265"/>
    </source>
</evidence>
<proteinExistence type="inferred from homology"/>
<sequence length="1035" mass="114194">MSDTVLTDTVGDEAAARNGGPRRSAVPRYRRFGGGRVLGLDAGLRIAVLDERGGAGETGGLNITPGGRKATRYVDVRALRASASRRIVGRKGEPGGAGEDFVAVGKSRAATQAEEALWIGHQFAGTETKGNGKRSDDDDEVGEEEEEEEEEGESPTGALQRRIAQLDARARAAPESVDTWLDLVDAQAELVAAQHGDAGRRSTVAQAQRDVQLAVIERSMAAHSDNRRSVKMALKRLDIVSQGHGHHWHPGAIDDEWRRILRTAEEGEQDEDRPGKLFDLWTRYLDWRSSGGLDDFTVSKMEELLQYALSRFRALYFQGSSTNTHREALELAMMRLIKRSVLLLREAGLVERAHGLLQALCELTFNRPSKARRLDSAEGLESALYALAEFWDLELARVGEEGARRWAAFAADPAGTVERESKPTPSDGTLTGATGEMPVGLSDPDAFTRWSSLEAARARLRKRQPAKATRDQPDWTTGESEVDPFSFVLFDDVRGYMVPLSTKRAKLLLLDAFLAHLGFPAGLLSEDQDGYNDGDEQAHLVHPSSSTAFWPACLESSQTIARSWDIIGGEIMERERQSGLARPFDMPVRSAWPDCIETLFPRTTADPGWFSMMARADVSSDDDDDKARAETARLLLEQVQDEDMATEIGLARTALAAATQGPKAASRVAKKLLAAYRDDVDLWRGYAQLQRSSGDLDMARTVYRSVVQQSPRHSQLTAVWASWAELELFDAASNDGCVDVVALAVRASLGQTDDAQVTPVSPADKLRARRFFFSETRAGGREPSTHSTRCAAMFEYASRPRDEALMAAADVISGSPQDERLAMFLARLAWHHVHQRGRQGAPSFYRPAEVRSILKRAVEQYPSNTALWSLFGAFEMRAKVQGVFRAALEEADRRQRATVTASLLRIYAELHMNAHQCNEGAVRTLFERATEHGTSVVLWRLYLDFEVRVAARAAPGAHAKAAIKRAGQVLYRALAKCPYSRALYLAAFRPPLRGAMSSDELRTLARLMEERHVRCYSSLDAFLAGSAAPEDEEEE</sequence>
<dbReference type="InParanoid" id="A0A316YK74"/>
<dbReference type="GO" id="GO:1902369">
    <property type="term" value="P:negative regulation of RNA catabolic process"/>
    <property type="evidence" value="ECO:0007669"/>
    <property type="project" value="TreeGrafter"/>
</dbReference>
<evidence type="ECO:0000256" key="4">
    <source>
        <dbReference type="ARBA" id="ARBA00023242"/>
    </source>
</evidence>
<reference evidence="6 7" key="1">
    <citation type="journal article" date="2018" name="Mol. Biol. Evol.">
        <title>Broad Genomic Sampling Reveals a Smut Pathogenic Ancestry of the Fungal Clade Ustilaginomycotina.</title>
        <authorList>
            <person name="Kijpornyongpan T."/>
            <person name="Mondo S.J."/>
            <person name="Barry K."/>
            <person name="Sandor L."/>
            <person name="Lee J."/>
            <person name="Lipzen A."/>
            <person name="Pangilinan J."/>
            <person name="LaButti K."/>
            <person name="Hainaut M."/>
            <person name="Henrissat B."/>
            <person name="Grigoriev I.V."/>
            <person name="Spatafora J.W."/>
            <person name="Aime M.C."/>
        </authorList>
    </citation>
    <scope>NUCLEOTIDE SEQUENCE [LARGE SCALE GENOMIC DNA]</scope>
    <source>
        <strain evidence="6 7">MCA 4198</strain>
    </source>
</reference>
<dbReference type="FunCoup" id="A0A316YK74">
    <property type="interactions" value="245"/>
</dbReference>
<dbReference type="SMART" id="SM00386">
    <property type="entry name" value="HAT"/>
    <property type="match status" value="4"/>
</dbReference>
<dbReference type="GO" id="GO:0006396">
    <property type="term" value="P:RNA processing"/>
    <property type="evidence" value="ECO:0007669"/>
    <property type="project" value="InterPro"/>
</dbReference>
<dbReference type="InterPro" id="IPR013633">
    <property type="entry name" value="NRDE-2"/>
</dbReference>